<dbReference type="Gene3D" id="2.40.30.10">
    <property type="entry name" value="Translation factors"/>
    <property type="match status" value="1"/>
</dbReference>
<dbReference type="PANTHER" id="PTHR43721">
    <property type="entry name" value="ELONGATION FACTOR TU-RELATED"/>
    <property type="match status" value="1"/>
</dbReference>
<keyword evidence="4" id="KW-1185">Reference proteome</keyword>
<dbReference type="PANTHER" id="PTHR43721:SF3">
    <property type="entry name" value="GTP-BINDING PROTEIN 2"/>
    <property type="match status" value="1"/>
</dbReference>
<evidence type="ECO:0000256" key="1">
    <source>
        <dbReference type="ARBA" id="ARBA00022741"/>
    </source>
</evidence>
<evidence type="ECO:0000313" key="4">
    <source>
        <dbReference type="Proteomes" id="UP000270094"/>
    </source>
</evidence>
<dbReference type="AlphaFoldDB" id="A0A3P7IPM8"/>
<gene>
    <name evidence="3" type="ORF">SVUK_LOCUS1345</name>
</gene>
<dbReference type="InterPro" id="IPR009000">
    <property type="entry name" value="Transl_B-barrel_sf"/>
</dbReference>
<keyword evidence="1" id="KW-0547">Nucleotide-binding</keyword>
<evidence type="ECO:0000256" key="2">
    <source>
        <dbReference type="ARBA" id="ARBA00023134"/>
    </source>
</evidence>
<keyword evidence="2" id="KW-0342">GTP-binding</keyword>
<organism evidence="3 4">
    <name type="scientific">Strongylus vulgaris</name>
    <name type="common">Blood worm</name>
    <dbReference type="NCBI Taxonomy" id="40348"/>
    <lineage>
        <taxon>Eukaryota</taxon>
        <taxon>Metazoa</taxon>
        <taxon>Ecdysozoa</taxon>
        <taxon>Nematoda</taxon>
        <taxon>Chromadorea</taxon>
        <taxon>Rhabditida</taxon>
        <taxon>Rhabditina</taxon>
        <taxon>Rhabditomorpha</taxon>
        <taxon>Strongyloidea</taxon>
        <taxon>Strongylidae</taxon>
        <taxon>Strongylus</taxon>
    </lineage>
</organism>
<dbReference type="OrthoDB" id="248233at2759"/>
<name>A0A3P7IPM8_STRVU</name>
<reference evidence="3 4" key="1">
    <citation type="submission" date="2018-11" db="EMBL/GenBank/DDBJ databases">
        <authorList>
            <consortium name="Pathogen Informatics"/>
        </authorList>
    </citation>
    <scope>NUCLEOTIDE SEQUENCE [LARGE SCALE GENOMIC DNA]</scope>
</reference>
<dbReference type="InterPro" id="IPR050055">
    <property type="entry name" value="EF-Tu_GTPase"/>
</dbReference>
<dbReference type="Proteomes" id="UP000270094">
    <property type="component" value="Unassembled WGS sequence"/>
</dbReference>
<dbReference type="GO" id="GO:0005525">
    <property type="term" value="F:GTP binding"/>
    <property type="evidence" value="ECO:0007669"/>
    <property type="project" value="UniProtKB-KW"/>
</dbReference>
<proteinExistence type="predicted"/>
<evidence type="ECO:0008006" key="5">
    <source>
        <dbReference type="Google" id="ProtNLM"/>
    </source>
</evidence>
<dbReference type="SUPFAM" id="SSF50465">
    <property type="entry name" value="EF-Tu/eEF-1alpha/eIF2-gamma C-terminal domain"/>
    <property type="match status" value="1"/>
</dbReference>
<protein>
    <recommendedName>
        <fullName evidence="5">Translation elongation factor EFTu-like domain-containing protein</fullName>
    </recommendedName>
</protein>
<dbReference type="CDD" id="cd03708">
    <property type="entry name" value="GTPBP_III"/>
    <property type="match status" value="1"/>
</dbReference>
<dbReference type="CDD" id="cd03694">
    <property type="entry name" value="GTPBP_II"/>
    <property type="match status" value="1"/>
</dbReference>
<sequence>MSSLLSRAGMTAGSKRVKRKRDAVKAAGELCSIGTVPILCISSVTGAGLGLFRCFLNVLPPTGTTGSRLQLASQPPLFTVEEVFNVPHVGTVVGGMLSEGRLQEGDPVLLGPYKDGSFEKAYIGSIRRSRQPVQAVLPGEAVSIALNRRSKGSLPLRRVCFCSNIFIDLDFFGVQGMVLLSASVKPTCCRRFVASLFLLSHPTRHLCTGFQATVYIGSVRQTAAIVDIDRPSLEQGKWATVMFELMSSPEYIRPSTPLIFRQGKTKGMGEVLELIS</sequence>
<evidence type="ECO:0000313" key="3">
    <source>
        <dbReference type="EMBL" id="VDM66347.1"/>
    </source>
</evidence>
<dbReference type="EMBL" id="UYYB01002620">
    <property type="protein sequence ID" value="VDM66347.1"/>
    <property type="molecule type" value="Genomic_DNA"/>
</dbReference>
<dbReference type="SUPFAM" id="SSF50447">
    <property type="entry name" value="Translation proteins"/>
    <property type="match status" value="1"/>
</dbReference>
<dbReference type="GO" id="GO:0003746">
    <property type="term" value="F:translation elongation factor activity"/>
    <property type="evidence" value="ECO:0007669"/>
    <property type="project" value="TreeGrafter"/>
</dbReference>
<dbReference type="InterPro" id="IPR009001">
    <property type="entry name" value="Transl_elong_EF1A/Init_IF2_C"/>
</dbReference>
<accession>A0A3P7IPM8</accession>